<name>A0A1U7RKX1_ALLSI</name>
<evidence type="ECO:0000259" key="2">
    <source>
        <dbReference type="Pfam" id="PF14917"/>
    </source>
</evidence>
<evidence type="ECO:0000313" key="4">
    <source>
        <dbReference type="RefSeq" id="XP_006019948.2"/>
    </source>
</evidence>
<feature type="region of interest" description="Disordered" evidence="1">
    <location>
        <begin position="81"/>
        <end position="100"/>
    </location>
</feature>
<evidence type="ECO:0000256" key="1">
    <source>
        <dbReference type="SAM" id="MobiDB-lite"/>
    </source>
</evidence>
<organism evidence="3 4">
    <name type="scientific">Alligator sinensis</name>
    <name type="common">Chinese alligator</name>
    <dbReference type="NCBI Taxonomy" id="38654"/>
    <lineage>
        <taxon>Eukaryota</taxon>
        <taxon>Metazoa</taxon>
        <taxon>Chordata</taxon>
        <taxon>Craniata</taxon>
        <taxon>Vertebrata</taxon>
        <taxon>Euteleostomi</taxon>
        <taxon>Archelosauria</taxon>
        <taxon>Archosauria</taxon>
        <taxon>Crocodylia</taxon>
        <taxon>Alligatoridae</taxon>
        <taxon>Alligatorinae</taxon>
        <taxon>Alligator</taxon>
    </lineage>
</organism>
<feature type="compositionally biased region" description="Polar residues" evidence="1">
    <location>
        <begin position="81"/>
        <end position="98"/>
    </location>
</feature>
<keyword evidence="3" id="KW-1185">Reference proteome</keyword>
<dbReference type="AlphaFoldDB" id="A0A1U7RKX1"/>
<dbReference type="InParanoid" id="A0A1U7RKX1"/>
<gene>
    <name evidence="4" type="primary">LOC102382058</name>
</gene>
<feature type="region of interest" description="Disordered" evidence="1">
    <location>
        <begin position="1"/>
        <end position="24"/>
    </location>
</feature>
<dbReference type="STRING" id="38654.A0A1U7RKX1"/>
<dbReference type="KEGG" id="asn:102382058"/>
<evidence type="ECO:0000313" key="3">
    <source>
        <dbReference type="Proteomes" id="UP000189705"/>
    </source>
</evidence>
<dbReference type="InterPro" id="IPR040370">
    <property type="entry name" value="CCDC74A/CCDC74B/CCDC92"/>
</dbReference>
<dbReference type="GeneID" id="102382058"/>
<dbReference type="Proteomes" id="UP000189705">
    <property type="component" value="Unplaced"/>
</dbReference>
<proteinExistence type="predicted"/>
<dbReference type="eggNOG" id="ENOG502S5P9">
    <property type="taxonomic scope" value="Eukaryota"/>
</dbReference>
<reference evidence="4" key="1">
    <citation type="submission" date="2025-08" db="UniProtKB">
        <authorList>
            <consortium name="RefSeq"/>
        </authorList>
    </citation>
    <scope>IDENTIFICATION</scope>
</reference>
<accession>A0A1U7RKX1</accession>
<sequence>MAQAAGADEQLKRPARDPGPPLEAALARPSHLLLSPNLHYKLIMNQTLQKDDVLTPTLSSDKPYSGCSSAAATVASRYSLKNRQQVEQPKQQEPSTEEQVLKVVQTEPDLPDPKVEKTIEQVPSREIREVAEKATSPIPSLASQIRSGHSQVPTSSSNPYLVNVLPSYTRKPPTLEECEIVIRQLWSINHMQAQELMYLKSYLQDILRNKRIPEDYLLASQIGNQEITHLPKVSLKNTAKKCLIVAPLPPAERAVLPALKQTLGNRFAERQKKTQAIQKNRLRRTLL</sequence>
<dbReference type="InterPro" id="IPR029422">
    <property type="entry name" value="CCDC74_C"/>
</dbReference>
<dbReference type="PANTHER" id="PTHR14882">
    <property type="entry name" value="COILED-COIL DOMAIN-CONTAINING 74A"/>
    <property type="match status" value="1"/>
</dbReference>
<dbReference type="RefSeq" id="XP_006019948.2">
    <property type="nucleotide sequence ID" value="XM_006019886.3"/>
</dbReference>
<dbReference type="Pfam" id="PF14917">
    <property type="entry name" value="CCDC74_C"/>
    <property type="match status" value="1"/>
</dbReference>
<feature type="domain" description="Coiled coil protein 74 C-terminal" evidence="2">
    <location>
        <begin position="165"/>
        <end position="284"/>
    </location>
</feature>
<dbReference type="PANTHER" id="PTHR14882:SF5">
    <property type="entry name" value="COILED-COIL DOMAIN CONTAINING 74A"/>
    <property type="match status" value="1"/>
</dbReference>
<protein>
    <submittedName>
        <fullName evidence="4">Coiled-coil domain-containing protein 74B</fullName>
    </submittedName>
</protein>